<evidence type="ECO:0000259" key="1">
    <source>
        <dbReference type="Pfam" id="PF00534"/>
    </source>
</evidence>
<dbReference type="InterPro" id="IPR001296">
    <property type="entry name" value="Glyco_trans_1"/>
</dbReference>
<dbReference type="InterPro" id="IPR028098">
    <property type="entry name" value="Glyco_trans_4-like_N"/>
</dbReference>
<dbReference type="RefSeq" id="WP_214533928.1">
    <property type="nucleotide sequence ID" value="NZ_JAHFVK010000001.1"/>
</dbReference>
<reference evidence="3 4" key="1">
    <citation type="submission" date="2021-05" db="EMBL/GenBank/DDBJ databases">
        <title>Croceibacterium sp. LX-88 genome sequence.</title>
        <authorList>
            <person name="Luo X."/>
        </authorList>
    </citation>
    <scope>NUCLEOTIDE SEQUENCE [LARGE SCALE GENOMIC DNA]</scope>
    <source>
        <strain evidence="3 4">LX-88</strain>
    </source>
</reference>
<evidence type="ECO:0000313" key="3">
    <source>
        <dbReference type="EMBL" id="MBT2132812.1"/>
    </source>
</evidence>
<keyword evidence="4" id="KW-1185">Reference proteome</keyword>
<dbReference type="Proteomes" id="UP000811255">
    <property type="component" value="Unassembled WGS sequence"/>
</dbReference>
<comment type="caution">
    <text evidence="3">The sequence shown here is derived from an EMBL/GenBank/DDBJ whole genome shotgun (WGS) entry which is preliminary data.</text>
</comment>
<dbReference type="EMBL" id="JAHFVK010000001">
    <property type="protein sequence ID" value="MBT2132812.1"/>
    <property type="molecule type" value="Genomic_DNA"/>
</dbReference>
<organism evidence="3 4">
    <name type="scientific">Croceibacterium selenioxidans</name>
    <dbReference type="NCBI Taxonomy" id="2838833"/>
    <lineage>
        <taxon>Bacteria</taxon>
        <taxon>Pseudomonadati</taxon>
        <taxon>Pseudomonadota</taxon>
        <taxon>Alphaproteobacteria</taxon>
        <taxon>Sphingomonadales</taxon>
        <taxon>Erythrobacteraceae</taxon>
        <taxon>Croceibacterium</taxon>
    </lineage>
</organism>
<dbReference type="SUPFAM" id="SSF53756">
    <property type="entry name" value="UDP-Glycosyltransferase/glycogen phosphorylase"/>
    <property type="match status" value="1"/>
</dbReference>
<evidence type="ECO:0000259" key="2">
    <source>
        <dbReference type="Pfam" id="PF13439"/>
    </source>
</evidence>
<evidence type="ECO:0000313" key="4">
    <source>
        <dbReference type="Proteomes" id="UP000811255"/>
    </source>
</evidence>
<proteinExistence type="predicted"/>
<name>A0ABS5VZ63_9SPHN</name>
<accession>A0ABS5VZ63</accession>
<gene>
    <name evidence="3" type="ORF">KK137_00565</name>
</gene>
<dbReference type="PANTHER" id="PTHR46401">
    <property type="entry name" value="GLYCOSYLTRANSFERASE WBBK-RELATED"/>
    <property type="match status" value="1"/>
</dbReference>
<dbReference type="PANTHER" id="PTHR46401:SF8">
    <property type="entry name" value="BLL6006 PROTEIN"/>
    <property type="match status" value="1"/>
</dbReference>
<sequence length="371" mass="40579">MDSARSRLCVTGLRGIPGVMGGVETHCEELLPRVAVSAPEFEIEVLGRRPYMKGVSDRCQGVLITSLPSPRQSHLEAIISTTVGVLYARWRGARVLHIHAIGPAILTPFARLIGLKVVMTHHGDDYERAKWGRFAKFMLRTGESWGLNCAHRVIAVSPSLAQRLARQYPSCAEKVRYIPNGAPALIDDELGSAEILSRFGLSARKFILAVGRFVPEKGFDYLIDAFRKSGTGRKLVIAGGADHGSAYARKIMSEAGGNVILTGQQPRPVLKALYENTDLFVLPSFHEGLPITALEAGRCGAPMLLSDIQPNRDLGLGAANYFPVGNADVLAEKMGKPSVEFSVDARDLHDRFDWDQIAQHTLAVYREAERV</sequence>
<dbReference type="Pfam" id="PF00534">
    <property type="entry name" value="Glycos_transf_1"/>
    <property type="match status" value="1"/>
</dbReference>
<feature type="domain" description="Glycosyl transferase family 1" evidence="1">
    <location>
        <begin position="204"/>
        <end position="333"/>
    </location>
</feature>
<protein>
    <submittedName>
        <fullName evidence="3">Glycosyltransferase family 4 protein</fullName>
    </submittedName>
</protein>
<dbReference type="Gene3D" id="3.40.50.2000">
    <property type="entry name" value="Glycogen Phosphorylase B"/>
    <property type="match status" value="2"/>
</dbReference>
<dbReference type="CDD" id="cd03801">
    <property type="entry name" value="GT4_PimA-like"/>
    <property type="match status" value="1"/>
</dbReference>
<feature type="domain" description="Glycosyltransferase subfamily 4-like N-terminal" evidence="2">
    <location>
        <begin position="20"/>
        <end position="181"/>
    </location>
</feature>
<dbReference type="Pfam" id="PF13439">
    <property type="entry name" value="Glyco_transf_4"/>
    <property type="match status" value="1"/>
</dbReference>